<proteinExistence type="predicted"/>
<name>A0A026VZG1_OOCBI</name>
<sequence>INNDSDISFREIAKNSDVSKSSILNILHSHNFHSFHVSLHQELHGSNIYNHVIMFCQWILQK</sequence>
<feature type="non-terminal residue" evidence="1">
    <location>
        <position position="1"/>
    </location>
</feature>
<organism evidence="1 2">
    <name type="scientific">Ooceraea biroi</name>
    <name type="common">Clonal raider ant</name>
    <name type="synonym">Cerapachys biroi</name>
    <dbReference type="NCBI Taxonomy" id="2015173"/>
    <lineage>
        <taxon>Eukaryota</taxon>
        <taxon>Metazoa</taxon>
        <taxon>Ecdysozoa</taxon>
        <taxon>Arthropoda</taxon>
        <taxon>Hexapoda</taxon>
        <taxon>Insecta</taxon>
        <taxon>Pterygota</taxon>
        <taxon>Neoptera</taxon>
        <taxon>Endopterygota</taxon>
        <taxon>Hymenoptera</taxon>
        <taxon>Apocrita</taxon>
        <taxon>Aculeata</taxon>
        <taxon>Formicoidea</taxon>
        <taxon>Formicidae</taxon>
        <taxon>Dorylinae</taxon>
        <taxon>Ooceraea</taxon>
    </lineage>
</organism>
<evidence type="ECO:0000313" key="2">
    <source>
        <dbReference type="Proteomes" id="UP000053097"/>
    </source>
</evidence>
<dbReference type="EMBL" id="KK107547">
    <property type="protein sequence ID" value="EZA49065.1"/>
    <property type="molecule type" value="Genomic_DNA"/>
</dbReference>
<gene>
    <name evidence="1" type="ORF">X777_12802</name>
</gene>
<dbReference type="Proteomes" id="UP000053097">
    <property type="component" value="Unassembled WGS sequence"/>
</dbReference>
<dbReference type="AlphaFoldDB" id="A0A026VZG1"/>
<keyword evidence="2" id="KW-1185">Reference proteome</keyword>
<evidence type="ECO:0000313" key="1">
    <source>
        <dbReference type="EMBL" id="EZA49065.1"/>
    </source>
</evidence>
<protein>
    <submittedName>
        <fullName evidence="1">Uncharacterized protein</fullName>
    </submittedName>
</protein>
<reference evidence="1 2" key="1">
    <citation type="journal article" date="2014" name="Curr. Biol.">
        <title>The genome of the clonal raider ant Cerapachys biroi.</title>
        <authorList>
            <person name="Oxley P.R."/>
            <person name="Ji L."/>
            <person name="Fetter-Pruneda I."/>
            <person name="McKenzie S.K."/>
            <person name="Li C."/>
            <person name="Hu H."/>
            <person name="Zhang G."/>
            <person name="Kronauer D.J."/>
        </authorList>
    </citation>
    <scope>NUCLEOTIDE SEQUENCE [LARGE SCALE GENOMIC DNA]</scope>
</reference>
<accession>A0A026VZG1</accession>